<protein>
    <recommendedName>
        <fullName evidence="2">GIY-YIG domain-containing protein</fullName>
    </recommendedName>
</protein>
<dbReference type="EMBL" id="CP019344">
    <property type="protein sequence ID" value="ARN77274.1"/>
    <property type="molecule type" value="Genomic_DNA"/>
</dbReference>
<evidence type="ECO:0000313" key="3">
    <source>
        <dbReference type="EMBL" id="ARN77274.1"/>
    </source>
</evidence>
<evidence type="ECO:0000259" key="2">
    <source>
        <dbReference type="PROSITE" id="PS50164"/>
    </source>
</evidence>
<evidence type="ECO:0000313" key="4">
    <source>
        <dbReference type="Proteomes" id="UP000193431"/>
    </source>
</evidence>
<reference evidence="3 4" key="1">
    <citation type="submission" date="2016-11" db="EMBL/GenBank/DDBJ databases">
        <title>Trade-off between light-utilization and light-protection in marine flavobacteria.</title>
        <authorList>
            <person name="Kumagai Y."/>
        </authorList>
    </citation>
    <scope>NUCLEOTIDE SEQUENCE [LARGE SCALE GENOMIC DNA]</scope>
    <source>
        <strain evidence="3 4">JCM 13191</strain>
    </source>
</reference>
<feature type="domain" description="GIY-YIG" evidence="2">
    <location>
        <begin position="1"/>
        <end position="76"/>
    </location>
</feature>
<dbReference type="SUPFAM" id="SSF82771">
    <property type="entry name" value="GIY-YIG endonuclease"/>
    <property type="match status" value="1"/>
</dbReference>
<dbReference type="InterPro" id="IPR000305">
    <property type="entry name" value="GIY-YIG_endonuc"/>
</dbReference>
<dbReference type="InterPro" id="IPR035901">
    <property type="entry name" value="GIY-YIG_endonuc_sf"/>
</dbReference>
<dbReference type="Proteomes" id="UP000193431">
    <property type="component" value="Chromosome"/>
</dbReference>
<accession>A0A1W6MI31</accession>
<dbReference type="RefSeq" id="WP_085766081.1">
    <property type="nucleotide sequence ID" value="NZ_CP019344.1"/>
</dbReference>
<name>A0A1W6MI31_9FLAO</name>
<sequence>MTCHVYILECGNGTYYTGSTKELEVRLQQHINGLGSNHTKKHGVRELVYLEEFTRIDHAFEREKQIQGWRREKKEALIEGNAHKLHELAKCLNETMHRNFIKKELS</sequence>
<keyword evidence="4" id="KW-1185">Reference proteome</keyword>
<dbReference type="PROSITE" id="PS50164">
    <property type="entry name" value="GIY_YIG"/>
    <property type="match status" value="1"/>
</dbReference>
<comment type="similarity">
    <text evidence="1">Belongs to the UPF0213 family.</text>
</comment>
<dbReference type="PANTHER" id="PTHR34477">
    <property type="entry name" value="UPF0213 PROTEIN YHBQ"/>
    <property type="match status" value="1"/>
</dbReference>
<organism evidence="3 4">
    <name type="scientific">Nonlabens spongiae</name>
    <dbReference type="NCBI Taxonomy" id="331648"/>
    <lineage>
        <taxon>Bacteria</taxon>
        <taxon>Pseudomonadati</taxon>
        <taxon>Bacteroidota</taxon>
        <taxon>Flavobacteriia</taxon>
        <taxon>Flavobacteriales</taxon>
        <taxon>Flavobacteriaceae</taxon>
        <taxon>Nonlabens</taxon>
    </lineage>
</organism>
<dbReference type="PANTHER" id="PTHR34477:SF1">
    <property type="entry name" value="UPF0213 PROTEIN YHBQ"/>
    <property type="match status" value="1"/>
</dbReference>
<proteinExistence type="inferred from homology"/>
<dbReference type="Pfam" id="PF01541">
    <property type="entry name" value="GIY-YIG"/>
    <property type="match status" value="1"/>
</dbReference>
<evidence type="ECO:0000256" key="1">
    <source>
        <dbReference type="ARBA" id="ARBA00007435"/>
    </source>
</evidence>
<dbReference type="STRING" id="331648.BST97_04355"/>
<dbReference type="AlphaFoldDB" id="A0A1W6MI31"/>
<dbReference type="Gene3D" id="3.40.1440.10">
    <property type="entry name" value="GIY-YIG endonuclease"/>
    <property type="match status" value="1"/>
</dbReference>
<gene>
    <name evidence="3" type="ORF">BST97_04355</name>
</gene>
<dbReference type="OrthoDB" id="1495241at2"/>
<dbReference type="InterPro" id="IPR050190">
    <property type="entry name" value="UPF0213_domain"/>
</dbReference>
<dbReference type="SMART" id="SM00465">
    <property type="entry name" value="GIYc"/>
    <property type="match status" value="1"/>
</dbReference>